<gene>
    <name evidence="1" type="ORF">SAMN02745975_03109</name>
</gene>
<keyword evidence="2" id="KW-1185">Reference proteome</keyword>
<evidence type="ECO:0000313" key="1">
    <source>
        <dbReference type="EMBL" id="SHJ87617.1"/>
    </source>
</evidence>
<protein>
    <submittedName>
        <fullName evidence="1">Uncharacterized protein</fullName>
    </submittedName>
</protein>
<evidence type="ECO:0000313" key="2">
    <source>
        <dbReference type="Proteomes" id="UP000184536"/>
    </source>
</evidence>
<dbReference type="STRING" id="1121919.SAMN02745975_03109"/>
<sequence>MLYSIVNNFMKKGKLIKKENALVNLERKRYDLLILLVHNNLYPACREKVKKEIDQVKTSLKCILSILEKIFKKDFYNECRNVLIWN</sequence>
<dbReference type="Proteomes" id="UP000184536">
    <property type="component" value="Unassembled WGS sequence"/>
</dbReference>
<proteinExistence type="predicted"/>
<dbReference type="EMBL" id="FQZV01000049">
    <property type="protein sequence ID" value="SHJ87617.1"/>
    <property type="molecule type" value="Genomic_DNA"/>
</dbReference>
<organism evidence="1 2">
    <name type="scientific">Geosporobacter subterraneus DSM 17957</name>
    <dbReference type="NCBI Taxonomy" id="1121919"/>
    <lineage>
        <taxon>Bacteria</taxon>
        <taxon>Bacillati</taxon>
        <taxon>Bacillota</taxon>
        <taxon>Clostridia</taxon>
        <taxon>Peptostreptococcales</taxon>
        <taxon>Thermotaleaceae</taxon>
        <taxon>Geosporobacter</taxon>
    </lineage>
</organism>
<reference evidence="2" key="1">
    <citation type="submission" date="2016-11" db="EMBL/GenBank/DDBJ databases">
        <authorList>
            <person name="Varghese N."/>
            <person name="Submissions S."/>
        </authorList>
    </citation>
    <scope>NUCLEOTIDE SEQUENCE [LARGE SCALE GENOMIC DNA]</scope>
    <source>
        <strain evidence="2">DSM 17957</strain>
    </source>
</reference>
<accession>A0A1M6MVY1</accession>
<name>A0A1M6MVY1_9FIRM</name>
<dbReference type="AlphaFoldDB" id="A0A1M6MVY1"/>